<reference evidence="1 2" key="1">
    <citation type="journal article" date="2019" name="Int. J. Syst. Evol. Microbiol.">
        <title>The Global Catalogue of Microorganisms (GCM) 10K type strain sequencing project: providing services to taxonomists for standard genome sequencing and annotation.</title>
        <authorList>
            <consortium name="The Broad Institute Genomics Platform"/>
            <consortium name="The Broad Institute Genome Sequencing Center for Infectious Disease"/>
            <person name="Wu L."/>
            <person name="Ma J."/>
        </authorList>
    </citation>
    <scope>NUCLEOTIDE SEQUENCE [LARGE SCALE GENOMIC DNA]</scope>
    <source>
        <strain evidence="1 2">CGMCC 1.12553</strain>
    </source>
</reference>
<dbReference type="Proteomes" id="UP001595921">
    <property type="component" value="Unassembled WGS sequence"/>
</dbReference>
<dbReference type="RefSeq" id="WP_267623457.1">
    <property type="nucleotide sequence ID" value="NZ_JAODIW010000008.1"/>
</dbReference>
<sequence length="121" mass="13807">MTDYGCPHCGAPYLRTASSDEQLTGELRLPDVDHERVCYKARVTPEAYFGFTLYFHPGTVYRVEARESPDSGWELPAERDVYASRATAEDRRGKLVRLADDPEYEVRIREIPLAEARTRGP</sequence>
<accession>A0ABD5PDE3</accession>
<keyword evidence="2" id="KW-1185">Reference proteome</keyword>
<gene>
    <name evidence="1" type="ORF">ACFO0N_12325</name>
</gene>
<dbReference type="EMBL" id="JBHSDS010000006">
    <property type="protein sequence ID" value="MFC4358728.1"/>
    <property type="molecule type" value="Genomic_DNA"/>
</dbReference>
<organism evidence="1 2">
    <name type="scientific">Halobium salinum</name>
    <dbReference type="NCBI Taxonomy" id="1364940"/>
    <lineage>
        <taxon>Archaea</taxon>
        <taxon>Methanobacteriati</taxon>
        <taxon>Methanobacteriota</taxon>
        <taxon>Stenosarchaea group</taxon>
        <taxon>Halobacteria</taxon>
        <taxon>Halobacteriales</taxon>
        <taxon>Haloferacaceae</taxon>
        <taxon>Halobium</taxon>
    </lineage>
</organism>
<proteinExistence type="predicted"/>
<dbReference type="AlphaFoldDB" id="A0ABD5PDE3"/>
<name>A0ABD5PDE3_9EURY</name>
<protein>
    <submittedName>
        <fullName evidence="1">Uncharacterized protein</fullName>
    </submittedName>
</protein>
<comment type="caution">
    <text evidence="1">The sequence shown here is derived from an EMBL/GenBank/DDBJ whole genome shotgun (WGS) entry which is preliminary data.</text>
</comment>
<evidence type="ECO:0000313" key="1">
    <source>
        <dbReference type="EMBL" id="MFC4358728.1"/>
    </source>
</evidence>
<evidence type="ECO:0000313" key="2">
    <source>
        <dbReference type="Proteomes" id="UP001595921"/>
    </source>
</evidence>